<evidence type="ECO:0000313" key="2">
    <source>
        <dbReference type="Proteomes" id="UP000014854"/>
    </source>
</evidence>
<evidence type="ECO:0000313" key="1">
    <source>
        <dbReference type="EMBL" id="EPP23360.1"/>
    </source>
</evidence>
<sequence length="46" mass="4957">MHRPKAESPALTSKTICSQMANSLLMQPVALLIMKSLSKSAQTLSL</sequence>
<protein>
    <submittedName>
        <fullName evidence="1">Uncharacterized protein</fullName>
    </submittedName>
</protein>
<dbReference type="AlphaFoldDB" id="S7JMB8"/>
<name>S7JMB8_VIBFL</name>
<organism evidence="1 2">
    <name type="scientific">Vibrio fluvialis PG41</name>
    <dbReference type="NCBI Taxonomy" id="1336752"/>
    <lineage>
        <taxon>Bacteria</taxon>
        <taxon>Pseudomonadati</taxon>
        <taxon>Pseudomonadota</taxon>
        <taxon>Gammaproteobacteria</taxon>
        <taxon>Vibrionales</taxon>
        <taxon>Vibrionaceae</taxon>
        <taxon>Vibrio</taxon>
    </lineage>
</organism>
<accession>S7JMB8</accession>
<comment type="caution">
    <text evidence="1">The sequence shown here is derived from an EMBL/GenBank/DDBJ whole genome shotgun (WGS) entry which is preliminary data.</text>
</comment>
<gene>
    <name evidence="1" type="ORF">L910_3919</name>
</gene>
<reference evidence="1 2" key="1">
    <citation type="journal article" date="2013" name="Gut Pathog.">
        <title>Evidence of a new metabolic capacity in an emerging diarrheal pathogen: lessons from the draft genomes of Vibrio fluvialis strains PG41 and I21563.</title>
        <authorList>
            <person name="Khatri I."/>
            <person name="Mahajan S."/>
            <person name="Dureja C."/>
            <person name="Subramanian S."/>
            <person name="Raychaudhuri S."/>
        </authorList>
    </citation>
    <scope>NUCLEOTIDE SEQUENCE [LARGE SCALE GENOMIC DNA]</scope>
    <source>
        <strain evidence="1 2">PG41</strain>
    </source>
</reference>
<proteinExistence type="predicted"/>
<dbReference type="Proteomes" id="UP000014854">
    <property type="component" value="Unassembled WGS sequence"/>
</dbReference>
<dbReference type="EMBL" id="ASXS01000006">
    <property type="protein sequence ID" value="EPP23360.1"/>
    <property type="molecule type" value="Genomic_DNA"/>
</dbReference>